<keyword evidence="1" id="KW-1133">Transmembrane helix</keyword>
<dbReference type="PANTHER" id="PTHR31650:SF1">
    <property type="entry name" value="WAX ESTER SYNTHASE_DIACYLGLYCEROL ACYLTRANSFERASE 4-RELATED"/>
    <property type="match status" value="1"/>
</dbReference>
<sequence length="496" mass="57098">MAIWKSIVGALIWLIILIVLAIPLGLLALYKVSLCLVLYFFKIRGENGVDRLYSLDPVDCMFAPDSSSKRPLANFGFFMIIEGKIGVEELRSHFQTCFLNENEDNRYEKLYSHLERFGGYIFRATAPTLDINEHVVERRMEEGEIWEEFLVKWMLEKWKQLKPCWEIIVVPLKRNGMENEETIVAFKIHHGLADGYSLIHILDKLTGCQSPYLVKDFEKGWVFKQMKQILEMPLTIRKFGGWGGVENNPFRVKLNFATEGKFVDEFQMGFTTVNLEDVKRIRRNYGVKLASVLLTIMTGAMRRYALEVEGREEIPEEFLGALTLPWPKHPTRQPGTRNKDKLCNHWVTGFLKLPLKEQDPEVRVKTIEAGIHLWQEELGLDKFMGRIMLPLMWLVPRLMGEDEIGLDAGSGGGVTSLVGSEQEYTLLGKRVKNVFPWMVITDTTPFTGLNCFTFSHGGKLNLSFGAHPSVLMKQENLNLFSQKLFHEELERFLKLI</sequence>
<proteinExistence type="predicted"/>
<keyword evidence="1" id="KW-0812">Transmembrane</keyword>
<dbReference type="EMBL" id="CAXLJM020000156">
    <property type="protein sequence ID" value="CAL8143427.1"/>
    <property type="molecule type" value="Genomic_DNA"/>
</dbReference>
<comment type="caution">
    <text evidence="3">The sequence shown here is derived from an EMBL/GenBank/DDBJ whole genome shotgun (WGS) entry which is preliminary data.</text>
</comment>
<keyword evidence="1" id="KW-0472">Membrane</keyword>
<evidence type="ECO:0000313" key="3">
    <source>
        <dbReference type="EMBL" id="CAL8143427.1"/>
    </source>
</evidence>
<reference evidence="3 4" key="1">
    <citation type="submission" date="2024-08" db="EMBL/GenBank/DDBJ databases">
        <authorList>
            <person name="Cucini C."/>
            <person name="Frati F."/>
        </authorList>
    </citation>
    <scope>NUCLEOTIDE SEQUENCE [LARGE SCALE GENOMIC DNA]</scope>
</reference>
<dbReference type="Proteomes" id="UP001642540">
    <property type="component" value="Unassembled WGS sequence"/>
</dbReference>
<evidence type="ECO:0000259" key="2">
    <source>
        <dbReference type="Pfam" id="PF06974"/>
    </source>
</evidence>
<keyword evidence="4" id="KW-1185">Reference proteome</keyword>
<protein>
    <recommendedName>
        <fullName evidence="2">O-acyltransferase WSD1 C-terminal domain-containing protein</fullName>
    </recommendedName>
</protein>
<dbReference type="InterPro" id="IPR045034">
    <property type="entry name" value="O-acyltransferase_WSD1-like"/>
</dbReference>
<dbReference type="InterPro" id="IPR009721">
    <property type="entry name" value="O-acyltransferase_WSD1_C"/>
</dbReference>
<dbReference type="PANTHER" id="PTHR31650">
    <property type="entry name" value="O-ACYLTRANSFERASE (WSD1-LIKE) FAMILY PROTEIN"/>
    <property type="match status" value="1"/>
</dbReference>
<dbReference type="Pfam" id="PF06974">
    <property type="entry name" value="WS_DGAT_C"/>
    <property type="match status" value="1"/>
</dbReference>
<evidence type="ECO:0000313" key="4">
    <source>
        <dbReference type="Proteomes" id="UP001642540"/>
    </source>
</evidence>
<feature type="domain" description="O-acyltransferase WSD1 C-terminal" evidence="2">
    <location>
        <begin position="350"/>
        <end position="477"/>
    </location>
</feature>
<accession>A0ABP1S4A2</accession>
<organism evidence="3 4">
    <name type="scientific">Orchesella dallaii</name>
    <dbReference type="NCBI Taxonomy" id="48710"/>
    <lineage>
        <taxon>Eukaryota</taxon>
        <taxon>Metazoa</taxon>
        <taxon>Ecdysozoa</taxon>
        <taxon>Arthropoda</taxon>
        <taxon>Hexapoda</taxon>
        <taxon>Collembola</taxon>
        <taxon>Entomobryomorpha</taxon>
        <taxon>Entomobryoidea</taxon>
        <taxon>Orchesellidae</taxon>
        <taxon>Orchesellinae</taxon>
        <taxon>Orchesella</taxon>
    </lineage>
</organism>
<feature type="transmembrane region" description="Helical" evidence="1">
    <location>
        <begin position="12"/>
        <end position="41"/>
    </location>
</feature>
<gene>
    <name evidence="3" type="ORF">ODALV1_LOCUS29562</name>
</gene>
<evidence type="ECO:0000256" key="1">
    <source>
        <dbReference type="SAM" id="Phobius"/>
    </source>
</evidence>
<name>A0ABP1S4A2_9HEXA</name>